<dbReference type="EMBL" id="FWFD01000016">
    <property type="protein sequence ID" value="SLM86936.1"/>
    <property type="molecule type" value="Genomic_DNA"/>
</dbReference>
<feature type="transmembrane region" description="Helical" evidence="1">
    <location>
        <begin position="174"/>
        <end position="195"/>
    </location>
</feature>
<proteinExistence type="predicted"/>
<reference evidence="3" key="1">
    <citation type="submission" date="2017-02" db="EMBL/GenBank/DDBJ databases">
        <authorList>
            <person name="Dridi B."/>
        </authorList>
    </citation>
    <scope>NUCLEOTIDE SEQUENCE [LARGE SCALE GENOMIC DNA]</scope>
    <source>
        <strain evidence="3">bH819</strain>
    </source>
</reference>
<keyword evidence="1" id="KW-0812">Transmembrane</keyword>
<evidence type="ECO:0000313" key="2">
    <source>
        <dbReference type="EMBL" id="SLM86936.1"/>
    </source>
</evidence>
<feature type="transmembrane region" description="Helical" evidence="1">
    <location>
        <begin position="106"/>
        <end position="126"/>
    </location>
</feature>
<dbReference type="AlphaFoldDB" id="A0A1X6WTK1"/>
<keyword evidence="1" id="KW-0472">Membrane</keyword>
<gene>
    <name evidence="2" type="ORF">FM121_12640</name>
</gene>
<accession>A0A1X6WTK1</accession>
<evidence type="ECO:0000256" key="1">
    <source>
        <dbReference type="SAM" id="Phobius"/>
    </source>
</evidence>
<dbReference type="Proteomes" id="UP000195918">
    <property type="component" value="Unassembled WGS sequence"/>
</dbReference>
<feature type="transmembrane region" description="Helical" evidence="1">
    <location>
        <begin position="133"/>
        <end position="154"/>
    </location>
</feature>
<keyword evidence="3" id="KW-1185">Reference proteome</keyword>
<keyword evidence="1" id="KW-1133">Transmembrane helix</keyword>
<feature type="transmembrane region" description="Helical" evidence="1">
    <location>
        <begin position="28"/>
        <end position="48"/>
    </location>
</feature>
<evidence type="ECO:0000313" key="3">
    <source>
        <dbReference type="Proteomes" id="UP000195918"/>
    </source>
</evidence>
<sequence>MVGPLLIDHVMYGDIKVKNLQYRYYSKYVFIFLLLPILSLVMTGQLSLYTRQDILITSGSRDNYAKFILFKLILTSSLFILSYNISTLFLSMLIDSVSPLYFLFELKLFIGSWVLFLFVTSLYLVIFFQTNSLIIAFIVSISTPFIMIILNFYLGVPSYIMIVQELSNIENNLTFWDIIPSGSCLFFISQALLWFSFYKISKKDFLNSSD</sequence>
<name>A0A1X6WTK1_9ENTE</name>
<organism evidence="2 3">
    <name type="scientific">Vagococcus fluvialis bH819</name>
    <dbReference type="NCBI Taxonomy" id="1255619"/>
    <lineage>
        <taxon>Bacteria</taxon>
        <taxon>Bacillati</taxon>
        <taxon>Bacillota</taxon>
        <taxon>Bacilli</taxon>
        <taxon>Lactobacillales</taxon>
        <taxon>Enterococcaceae</taxon>
        <taxon>Vagococcus</taxon>
    </lineage>
</organism>
<protein>
    <submittedName>
        <fullName evidence="2">Uncharacterized protein</fullName>
    </submittedName>
</protein>
<feature type="transmembrane region" description="Helical" evidence="1">
    <location>
        <begin position="69"/>
        <end position="94"/>
    </location>
</feature>